<accession>A0A3B2WB84</accession>
<evidence type="ECO:0000256" key="12">
    <source>
        <dbReference type="SAM" id="SignalP"/>
    </source>
</evidence>
<comment type="subcellular location">
    <subcellularLocation>
        <location evidence="1">Cell membrane</location>
        <topology evidence="1">Multi-pass membrane protein</topology>
    </subcellularLocation>
</comment>
<keyword evidence="3 11" id="KW-0812">Transmembrane</keyword>
<feature type="transmembrane region" description="Helical" evidence="11">
    <location>
        <begin position="333"/>
        <end position="356"/>
    </location>
</feature>
<reference evidence="14 16" key="1">
    <citation type="journal article" date="2009" name="PLoS Biol.">
        <title>Lineage-specific biology revealed by a finished genome assembly of the mouse.</title>
        <authorList>
            <consortium name="Mouse Genome Sequencing Consortium"/>
            <person name="Church D.M."/>
            <person name="Goodstadt L."/>
            <person name="Hillier L.W."/>
            <person name="Zody M.C."/>
            <person name="Goldstein S."/>
            <person name="She X."/>
            <person name="Bult C.J."/>
            <person name="Agarwala R."/>
            <person name="Cherry J.L."/>
            <person name="DiCuccio M."/>
            <person name="Hlavina W."/>
            <person name="Kapustin Y."/>
            <person name="Meric P."/>
            <person name="Maglott D."/>
            <person name="Birtle Z."/>
            <person name="Marques A.C."/>
            <person name="Graves T."/>
            <person name="Zhou S."/>
            <person name="Teague B."/>
            <person name="Potamousis K."/>
            <person name="Churas C."/>
            <person name="Place M."/>
            <person name="Herschleb J."/>
            <person name="Runnheim R."/>
            <person name="Forrest D."/>
            <person name="Amos-Landgraf J."/>
            <person name="Schwartz D.C."/>
            <person name="Cheng Z."/>
            <person name="Lindblad-Toh K."/>
            <person name="Eichler E.E."/>
            <person name="Ponting C.P."/>
        </authorList>
    </citation>
    <scope>NUCLEOTIDE SEQUENCE [LARGE SCALE GENOMIC DNA]</scope>
    <source>
        <strain evidence="14 16">C57BL/6J</strain>
    </source>
</reference>
<dbReference type="Gene3D" id="2.10.50.30">
    <property type="entry name" value="GPCR, family 3, nine cysteines domain"/>
    <property type="match status" value="1"/>
</dbReference>
<evidence type="ECO:0000256" key="3">
    <source>
        <dbReference type="ARBA" id="ARBA00022692"/>
    </source>
</evidence>
<dbReference type="Proteomes" id="UP000000589">
    <property type="component" value="Chromosome 7"/>
</dbReference>
<dbReference type="VEuPathDB" id="HostDB:ENSMUSG00000066820"/>
<dbReference type="Pfam" id="PF00003">
    <property type="entry name" value="7tm_3"/>
    <property type="match status" value="1"/>
</dbReference>
<feature type="transmembrane region" description="Helical" evidence="11">
    <location>
        <begin position="266"/>
        <end position="289"/>
    </location>
</feature>
<dbReference type="Pfam" id="PF07562">
    <property type="entry name" value="NCD3G"/>
    <property type="match status" value="1"/>
</dbReference>
<evidence type="ECO:0000259" key="13">
    <source>
        <dbReference type="PROSITE" id="PS50259"/>
    </source>
</evidence>
<dbReference type="FunFam" id="2.10.50.30:FF:000021">
    <property type="entry name" value="Vomeronasal 2, receptor 28"/>
    <property type="match status" value="1"/>
</dbReference>
<evidence type="ECO:0000256" key="7">
    <source>
        <dbReference type="ARBA" id="ARBA00023136"/>
    </source>
</evidence>
<dbReference type="PROSITE" id="PS50259">
    <property type="entry name" value="G_PROTEIN_RECEP_F3_4"/>
    <property type="match status" value="1"/>
</dbReference>
<evidence type="ECO:0000256" key="11">
    <source>
        <dbReference type="SAM" id="Phobius"/>
    </source>
</evidence>
<dbReference type="Ensembl" id="ENSMUST00000232789.2">
    <property type="protein sequence ID" value="ENSMUSP00000156727.2"/>
    <property type="gene ID" value="ENSMUSG00000066820.8"/>
</dbReference>
<dbReference type="InterPro" id="IPR011500">
    <property type="entry name" value="GPCR_3_9-Cys_dom"/>
</dbReference>
<keyword evidence="16" id="KW-1185">Reference proteome</keyword>
<keyword evidence="6" id="KW-0297">G-protein coupled receptor</keyword>
<keyword evidence="2" id="KW-1003">Cell membrane</keyword>
<protein>
    <submittedName>
        <fullName evidence="14">Vomeronasal 2, receptor 28</fullName>
    </submittedName>
</protein>
<reference evidence="14" key="4">
    <citation type="submission" date="2025-09" db="UniProtKB">
        <authorList>
            <consortium name="Ensembl"/>
        </authorList>
    </citation>
    <scope>IDENTIFICATION</scope>
    <source>
        <strain evidence="14">C57BL/6J</strain>
    </source>
</reference>
<proteinExistence type="predicted"/>
<dbReference type="GO" id="GO:0005886">
    <property type="term" value="C:plasma membrane"/>
    <property type="evidence" value="ECO:0007669"/>
    <property type="project" value="UniProtKB-SubCell"/>
</dbReference>
<feature type="transmembrane region" description="Helical" evidence="11">
    <location>
        <begin position="301"/>
        <end position="321"/>
    </location>
</feature>
<reference evidence="14 16" key="2">
    <citation type="journal article" date="2011" name="PLoS Biol.">
        <title>Modernizing reference genome assemblies.</title>
        <authorList>
            <person name="Church D.M."/>
            <person name="Schneider V.A."/>
            <person name="Graves T."/>
            <person name="Auger K."/>
            <person name="Cunningham F."/>
            <person name="Bouk N."/>
            <person name="Chen H.C."/>
            <person name="Agarwala R."/>
            <person name="McLaren W.M."/>
            <person name="Ritchie G.R."/>
            <person name="Albracht D."/>
            <person name="Kremitzki M."/>
            <person name="Rock S."/>
            <person name="Kotkiewicz H."/>
            <person name="Kremitzki C."/>
            <person name="Wollam A."/>
            <person name="Trani L."/>
            <person name="Fulton L."/>
            <person name="Fulton R."/>
            <person name="Matthews L."/>
            <person name="Whitehead S."/>
            <person name="Chow W."/>
            <person name="Torrance J."/>
            <person name="Dunn M."/>
            <person name="Harden G."/>
            <person name="Threadgold G."/>
            <person name="Wood J."/>
            <person name="Collins J."/>
            <person name="Heath P."/>
            <person name="Griffiths G."/>
            <person name="Pelan S."/>
            <person name="Grafham D."/>
            <person name="Eichler E.E."/>
            <person name="Weinstock G."/>
            <person name="Mardis E.R."/>
            <person name="Wilson R.K."/>
            <person name="Howe K."/>
            <person name="Flicek P."/>
            <person name="Hubbard T."/>
        </authorList>
    </citation>
    <scope>NUCLEOTIDE SEQUENCE [LARGE SCALE GENOMIC DNA]</scope>
    <source>
        <strain evidence="14 16">C57BL/6J</strain>
    </source>
</reference>
<evidence type="ECO:0000256" key="9">
    <source>
        <dbReference type="ARBA" id="ARBA00023180"/>
    </source>
</evidence>
<dbReference type="Gene3D" id="3.40.50.2300">
    <property type="match status" value="1"/>
</dbReference>
<dbReference type="InterPro" id="IPR038550">
    <property type="entry name" value="GPCR_3_9-Cys_sf"/>
</dbReference>
<feature type="signal peptide" evidence="12">
    <location>
        <begin position="1"/>
        <end position="18"/>
    </location>
</feature>
<evidence type="ECO:0000313" key="15">
    <source>
        <dbReference type="MGI" id="MGI:3645468"/>
    </source>
</evidence>
<dbReference type="GO" id="GO:0004930">
    <property type="term" value="F:G protein-coupled receptor activity"/>
    <property type="evidence" value="ECO:0007669"/>
    <property type="project" value="UniProtKB-KW"/>
</dbReference>
<dbReference type="PANTHER" id="PTHR24061">
    <property type="entry name" value="CALCIUM-SENSING RECEPTOR-RELATED"/>
    <property type="match status" value="1"/>
</dbReference>
<dbReference type="SMR" id="A0A3B2WB84"/>
<dbReference type="AlphaFoldDB" id="A0A3B2WB84"/>
<dbReference type="InterPro" id="IPR028082">
    <property type="entry name" value="Peripla_BP_I"/>
</dbReference>
<keyword evidence="10" id="KW-0807">Transducer</keyword>
<dbReference type="MGI" id="MGI:3645468">
    <property type="gene designation" value="Vmn2r28"/>
</dbReference>
<keyword evidence="4 12" id="KW-0732">Signal</keyword>
<sequence>MFILVGVFFLLKIQLLMANYIDSTCFWRLNLNEVNDKDLDQTCSFILGAVQMPMEKDYFKETLNVLKTTKNHKYALALAFSMDEINRNPDLLPNMSLIIKYNLGRCDGKTMTNTADFLDQKKYKRIPNYFCNEETMCSFLLTGPDMTTSLYFQMFLDIFLSPHMPSSVCSADCGPGFRRSRKERVAACCFICSPCPENEISNETSPGRTLKNILVSGTPNYIIPICSLFQCILCAIWLAVSPPFVDIDEHSEHGNIILVCNKGSVTAFYCVLGYLACLALGSFTVAFLARNLPDAFNEAKFLTFSMLVFCSVWVTFLPVYHSTKGKVMVAVEIFSILASSSGILGCIFAPKIYIIFLRPERNSIKKIREKSHF</sequence>
<gene>
    <name evidence="14 15" type="primary">Vmn2r28</name>
</gene>
<feature type="chain" id="PRO_5017415699" evidence="12">
    <location>
        <begin position="19"/>
        <end position="373"/>
    </location>
</feature>
<keyword evidence="8" id="KW-0675">Receptor</keyword>
<evidence type="ECO:0000256" key="10">
    <source>
        <dbReference type="ARBA" id="ARBA00023224"/>
    </source>
</evidence>
<evidence type="ECO:0000313" key="14">
    <source>
        <dbReference type="Ensembl" id="ENSMUSP00000156727.2"/>
    </source>
</evidence>
<evidence type="ECO:0000256" key="2">
    <source>
        <dbReference type="ARBA" id="ARBA00022475"/>
    </source>
</evidence>
<evidence type="ECO:0000256" key="5">
    <source>
        <dbReference type="ARBA" id="ARBA00022989"/>
    </source>
</evidence>
<dbReference type="InterPro" id="IPR017978">
    <property type="entry name" value="GPCR_3_C"/>
</dbReference>
<evidence type="ECO:0000256" key="8">
    <source>
        <dbReference type="ARBA" id="ARBA00023170"/>
    </source>
</evidence>
<dbReference type="AGR" id="MGI:3645468"/>
<reference evidence="14" key="3">
    <citation type="submission" date="2025-08" db="UniProtKB">
        <authorList>
            <consortium name="Ensembl"/>
        </authorList>
    </citation>
    <scope>IDENTIFICATION</scope>
    <source>
        <strain evidence="14">C57BL/6J</strain>
    </source>
</reference>
<dbReference type="SUPFAM" id="SSF53822">
    <property type="entry name" value="Periplasmic binding protein-like I"/>
    <property type="match status" value="1"/>
</dbReference>
<organism evidence="14 16">
    <name type="scientific">Mus musculus</name>
    <name type="common">Mouse</name>
    <dbReference type="NCBI Taxonomy" id="10090"/>
    <lineage>
        <taxon>Eukaryota</taxon>
        <taxon>Metazoa</taxon>
        <taxon>Chordata</taxon>
        <taxon>Craniata</taxon>
        <taxon>Vertebrata</taxon>
        <taxon>Euteleostomi</taxon>
        <taxon>Mammalia</taxon>
        <taxon>Eutheria</taxon>
        <taxon>Euarchontoglires</taxon>
        <taxon>Glires</taxon>
        <taxon>Rodentia</taxon>
        <taxon>Myomorpha</taxon>
        <taxon>Muroidea</taxon>
        <taxon>Muridae</taxon>
        <taxon>Murinae</taxon>
        <taxon>Mus</taxon>
        <taxon>Mus</taxon>
    </lineage>
</organism>
<dbReference type="ExpressionAtlas" id="A0A3B2WB84">
    <property type="expression patterns" value="baseline and differential"/>
</dbReference>
<dbReference type="GeneTree" id="ENSGT00950000182788"/>
<evidence type="ECO:0000256" key="1">
    <source>
        <dbReference type="ARBA" id="ARBA00004651"/>
    </source>
</evidence>
<evidence type="ECO:0000256" key="4">
    <source>
        <dbReference type="ARBA" id="ARBA00022729"/>
    </source>
</evidence>
<keyword evidence="5 11" id="KW-1133">Transmembrane helix</keyword>
<name>A0A3B2WB84_MOUSE</name>
<dbReference type="PANTHER" id="PTHR24061:SF436">
    <property type="entry name" value="EC2-V2R PHEROMONE RECEPTOR PROTEIN-RELATED"/>
    <property type="match status" value="1"/>
</dbReference>
<keyword evidence="9" id="KW-0325">Glycoprotein</keyword>
<evidence type="ECO:0000313" key="16">
    <source>
        <dbReference type="Proteomes" id="UP000000589"/>
    </source>
</evidence>
<dbReference type="InterPro" id="IPR000068">
    <property type="entry name" value="GPCR_3_Ca_sens_rcpt-rel"/>
</dbReference>
<evidence type="ECO:0000256" key="6">
    <source>
        <dbReference type="ARBA" id="ARBA00023040"/>
    </source>
</evidence>
<keyword evidence="7 11" id="KW-0472">Membrane</keyword>
<feature type="domain" description="G-protein coupled receptors family 3 profile" evidence="13">
    <location>
        <begin position="204"/>
        <end position="371"/>
    </location>
</feature>